<gene>
    <name evidence="2" type="ORF">CK203_114956</name>
</gene>
<reference evidence="2 3" key="1">
    <citation type="journal article" date="2018" name="PLoS Genet.">
        <title>Population sequencing reveals clonal diversity and ancestral inbreeding in the grapevine cultivar Chardonnay.</title>
        <authorList>
            <person name="Roach M.J."/>
            <person name="Johnson D.L."/>
            <person name="Bohlmann J."/>
            <person name="van Vuuren H.J."/>
            <person name="Jones S.J."/>
            <person name="Pretorius I.S."/>
            <person name="Schmidt S.A."/>
            <person name="Borneman A.R."/>
        </authorList>
    </citation>
    <scope>NUCLEOTIDE SEQUENCE [LARGE SCALE GENOMIC DNA]</scope>
    <source>
        <strain evidence="3">cv. Chardonnay</strain>
        <tissue evidence="2">Leaf</tissue>
    </source>
</reference>
<proteinExistence type="predicted"/>
<dbReference type="Proteomes" id="UP000288805">
    <property type="component" value="Unassembled WGS sequence"/>
</dbReference>
<evidence type="ECO:0000256" key="1">
    <source>
        <dbReference type="SAM" id="Phobius"/>
    </source>
</evidence>
<feature type="transmembrane region" description="Helical" evidence="1">
    <location>
        <begin position="20"/>
        <end position="42"/>
    </location>
</feature>
<accession>A0A438C9V4</accession>
<dbReference type="AlphaFoldDB" id="A0A438C9V4"/>
<keyword evidence="1" id="KW-1133">Transmembrane helix</keyword>
<comment type="caution">
    <text evidence="2">The sequence shown here is derived from an EMBL/GenBank/DDBJ whole genome shotgun (WGS) entry which is preliminary data.</text>
</comment>
<dbReference type="EMBL" id="QGNW01002404">
    <property type="protein sequence ID" value="RVW20045.1"/>
    <property type="molecule type" value="Genomic_DNA"/>
</dbReference>
<name>A0A438C9V4_VITVI</name>
<sequence>MVCASGYKNVLSFAMISTRAILIWLFNVTGEVLGGRLLLLILQVNGYVDRSKPSWRVVSDMHLMKETLRFLDINMGPTIKSDVTTSMLCHKEEIFEPILLYMAMRISSIYTP</sequence>
<organism evidence="2 3">
    <name type="scientific">Vitis vinifera</name>
    <name type="common">Grape</name>
    <dbReference type="NCBI Taxonomy" id="29760"/>
    <lineage>
        <taxon>Eukaryota</taxon>
        <taxon>Viridiplantae</taxon>
        <taxon>Streptophyta</taxon>
        <taxon>Embryophyta</taxon>
        <taxon>Tracheophyta</taxon>
        <taxon>Spermatophyta</taxon>
        <taxon>Magnoliopsida</taxon>
        <taxon>eudicotyledons</taxon>
        <taxon>Gunneridae</taxon>
        <taxon>Pentapetalae</taxon>
        <taxon>rosids</taxon>
        <taxon>Vitales</taxon>
        <taxon>Vitaceae</taxon>
        <taxon>Viteae</taxon>
        <taxon>Vitis</taxon>
    </lineage>
</organism>
<keyword evidence="1" id="KW-0472">Membrane</keyword>
<keyword evidence="1" id="KW-0812">Transmembrane</keyword>
<protein>
    <submittedName>
        <fullName evidence="2">Uncharacterized protein</fullName>
    </submittedName>
</protein>
<evidence type="ECO:0000313" key="3">
    <source>
        <dbReference type="Proteomes" id="UP000288805"/>
    </source>
</evidence>
<evidence type="ECO:0000313" key="2">
    <source>
        <dbReference type="EMBL" id="RVW20045.1"/>
    </source>
</evidence>